<gene>
    <name evidence="4" type="ORF">AZI87_12950</name>
</gene>
<evidence type="ECO:0000259" key="3">
    <source>
        <dbReference type="Pfam" id="PF00497"/>
    </source>
</evidence>
<organism evidence="4 5">
    <name type="scientific">Bdellovibrio bacteriovorus</name>
    <dbReference type="NCBI Taxonomy" id="959"/>
    <lineage>
        <taxon>Bacteria</taxon>
        <taxon>Pseudomonadati</taxon>
        <taxon>Bdellovibrionota</taxon>
        <taxon>Bdellovibrionia</taxon>
        <taxon>Bdellovibrionales</taxon>
        <taxon>Pseudobdellovibrionaceae</taxon>
        <taxon>Bdellovibrio</taxon>
    </lineage>
</organism>
<evidence type="ECO:0000256" key="1">
    <source>
        <dbReference type="ARBA" id="ARBA00022729"/>
    </source>
</evidence>
<dbReference type="OrthoDB" id="245568at2"/>
<sequence>MRSIVRCFCVMLLNIAVQNAEAKNIKVALGMGRPPYIYLEQGQLKGIEVEVIGEVFRRLGYKATFETLSPLRLDAEARHGNSYDAVVGVARGNERSIFYSEPYMHFENYVVALKKKNYKIKSVRELAPLKVGTWVNAWNGLGKSFKAQFGPQLSGGYAPNYFEFLNQEDQCLALFKEKVDAIVIDKYVFAWLRMTLAEKEDTEQEVDVFRLFNGESPSHVAFRDKKLLHRFDEELAKFRLSGEYDRVVRSYVGGNLASYFKPKVTRYR</sequence>
<keyword evidence="1 2" id="KW-0732">Signal</keyword>
<feature type="chain" id="PRO_5007826054" description="Solute-binding protein family 3/N-terminal domain-containing protein" evidence="2">
    <location>
        <begin position="23"/>
        <end position="268"/>
    </location>
</feature>
<dbReference type="Gene3D" id="3.40.190.10">
    <property type="entry name" value="Periplasmic binding protein-like II"/>
    <property type="match status" value="2"/>
</dbReference>
<comment type="caution">
    <text evidence="4">The sequence shown here is derived from an EMBL/GenBank/DDBJ whole genome shotgun (WGS) entry which is preliminary data.</text>
</comment>
<evidence type="ECO:0000256" key="2">
    <source>
        <dbReference type="SAM" id="SignalP"/>
    </source>
</evidence>
<dbReference type="SUPFAM" id="SSF53850">
    <property type="entry name" value="Periplasmic binding protein-like II"/>
    <property type="match status" value="1"/>
</dbReference>
<dbReference type="PANTHER" id="PTHR35936:SF25">
    <property type="entry name" value="ABC TRANSPORTER SUBSTRATE-BINDING PROTEIN"/>
    <property type="match status" value="1"/>
</dbReference>
<dbReference type="PANTHER" id="PTHR35936">
    <property type="entry name" value="MEMBRANE-BOUND LYTIC MUREIN TRANSGLYCOSYLASE F"/>
    <property type="match status" value="1"/>
</dbReference>
<dbReference type="AlphaFoldDB" id="A0A161QGP4"/>
<dbReference type="RefSeq" id="WP_063207797.1">
    <property type="nucleotide sequence ID" value="NZ_LUKD01000005.1"/>
</dbReference>
<feature type="signal peptide" evidence="2">
    <location>
        <begin position="1"/>
        <end position="22"/>
    </location>
</feature>
<evidence type="ECO:0000313" key="5">
    <source>
        <dbReference type="Proteomes" id="UP000075799"/>
    </source>
</evidence>
<proteinExistence type="predicted"/>
<dbReference type="Proteomes" id="UP000075799">
    <property type="component" value="Unassembled WGS sequence"/>
</dbReference>
<name>A0A161QGP4_BDEBC</name>
<accession>A0A161QGP4</accession>
<dbReference type="EMBL" id="LUKD01000005">
    <property type="protein sequence ID" value="KYG65439.1"/>
    <property type="molecule type" value="Genomic_DNA"/>
</dbReference>
<protein>
    <recommendedName>
        <fullName evidence="3">Solute-binding protein family 3/N-terminal domain-containing protein</fullName>
    </recommendedName>
</protein>
<feature type="domain" description="Solute-binding protein family 3/N-terminal" evidence="3">
    <location>
        <begin position="25"/>
        <end position="253"/>
    </location>
</feature>
<evidence type="ECO:0000313" key="4">
    <source>
        <dbReference type="EMBL" id="KYG65439.1"/>
    </source>
</evidence>
<dbReference type="Pfam" id="PF00497">
    <property type="entry name" value="SBP_bac_3"/>
    <property type="match status" value="1"/>
</dbReference>
<reference evidence="4 5" key="1">
    <citation type="submission" date="2016-03" db="EMBL/GenBank/DDBJ databases">
        <authorList>
            <person name="Ploux O."/>
        </authorList>
    </citation>
    <scope>NUCLEOTIDE SEQUENCE [LARGE SCALE GENOMIC DNA]</scope>
    <source>
        <strain evidence="4 5">EC13</strain>
    </source>
</reference>
<dbReference type="InterPro" id="IPR001638">
    <property type="entry name" value="Solute-binding_3/MltF_N"/>
</dbReference>